<dbReference type="SUPFAM" id="SSF89095">
    <property type="entry name" value="GatB/YqeY motif"/>
    <property type="match status" value="1"/>
</dbReference>
<evidence type="ECO:0000256" key="2">
    <source>
        <dbReference type="ARBA" id="ARBA00022741"/>
    </source>
</evidence>
<dbReference type="GO" id="GO:0005737">
    <property type="term" value="C:cytoplasm"/>
    <property type="evidence" value="ECO:0007669"/>
    <property type="project" value="InterPro"/>
</dbReference>
<dbReference type="SMART" id="SM00845">
    <property type="entry name" value="GatB_Yqey"/>
    <property type="match status" value="1"/>
</dbReference>
<dbReference type="SUPFAM" id="SSF55261">
    <property type="entry name" value="GAD domain-like"/>
    <property type="match status" value="1"/>
</dbReference>
<dbReference type="InterPro" id="IPR017958">
    <property type="entry name" value="Gln-tRNA_amidoTrfase_suB_CS"/>
</dbReference>
<organism evidence="7">
    <name type="scientific">marine sediment metagenome</name>
    <dbReference type="NCBI Taxonomy" id="412755"/>
    <lineage>
        <taxon>unclassified sequences</taxon>
        <taxon>metagenomes</taxon>
        <taxon>ecological metagenomes</taxon>
    </lineage>
</organism>
<accession>A0A0F9QX65</accession>
<dbReference type="PANTHER" id="PTHR11659">
    <property type="entry name" value="GLUTAMYL-TRNA GLN AMIDOTRANSFERASE SUBUNIT B MITOCHONDRIAL AND PROKARYOTIC PET112-RELATED"/>
    <property type="match status" value="1"/>
</dbReference>
<dbReference type="InterPro" id="IPR004115">
    <property type="entry name" value="GAD-like_sf"/>
</dbReference>
<dbReference type="InterPro" id="IPR004414">
    <property type="entry name" value="GatE"/>
</dbReference>
<dbReference type="InterPro" id="IPR018027">
    <property type="entry name" value="Asn/Gln_amidotransferase"/>
</dbReference>
<dbReference type="GO" id="GO:0005524">
    <property type="term" value="F:ATP binding"/>
    <property type="evidence" value="ECO:0007669"/>
    <property type="project" value="UniProtKB-KW"/>
</dbReference>
<dbReference type="GO" id="GO:0070681">
    <property type="term" value="P:glutaminyl-tRNAGln biosynthesis via transamidation"/>
    <property type="evidence" value="ECO:0007669"/>
    <property type="project" value="TreeGrafter"/>
</dbReference>
<protein>
    <recommendedName>
        <fullName evidence="6">Asn/Gln amidotransferase domain-containing protein</fullName>
    </recommendedName>
</protein>
<dbReference type="Pfam" id="PF02637">
    <property type="entry name" value="GatB_Yqey"/>
    <property type="match status" value="1"/>
</dbReference>
<dbReference type="PANTHER" id="PTHR11659:SF2">
    <property type="entry name" value="GLUTAMYL-TRNA(GLN) AMIDOTRANSFERASE SUBUNIT E"/>
    <property type="match status" value="1"/>
</dbReference>
<comment type="catalytic activity">
    <reaction evidence="5">
        <text>L-glutamyl-tRNA(Gln) + L-glutamine + ATP + H2O = L-glutaminyl-tRNA(Gln) + L-glutamate + ADP + phosphate + H(+)</text>
        <dbReference type="Rhea" id="RHEA:17521"/>
        <dbReference type="Rhea" id="RHEA-COMP:9681"/>
        <dbReference type="Rhea" id="RHEA-COMP:9684"/>
        <dbReference type="ChEBI" id="CHEBI:15377"/>
        <dbReference type="ChEBI" id="CHEBI:15378"/>
        <dbReference type="ChEBI" id="CHEBI:29985"/>
        <dbReference type="ChEBI" id="CHEBI:30616"/>
        <dbReference type="ChEBI" id="CHEBI:43474"/>
        <dbReference type="ChEBI" id="CHEBI:58359"/>
        <dbReference type="ChEBI" id="CHEBI:78520"/>
        <dbReference type="ChEBI" id="CHEBI:78521"/>
        <dbReference type="ChEBI" id="CHEBI:456216"/>
    </reaction>
</comment>
<dbReference type="InterPro" id="IPR014746">
    <property type="entry name" value="Gln_synth/guanido_kin_cat_dom"/>
</dbReference>
<dbReference type="NCBIfam" id="NF003107">
    <property type="entry name" value="PRK04028.1"/>
    <property type="match status" value="1"/>
</dbReference>
<dbReference type="InterPro" id="IPR017959">
    <property type="entry name" value="Asn/Gln-tRNA_amidoTrfase_suB/E"/>
</dbReference>
<name>A0A0F9QX65_9ZZZZ</name>
<gene>
    <name evidence="7" type="ORF">LCGC14_0962680</name>
</gene>
<dbReference type="GO" id="GO:0004812">
    <property type="term" value="F:aminoacyl-tRNA ligase activity"/>
    <property type="evidence" value="ECO:0007669"/>
    <property type="project" value="InterPro"/>
</dbReference>
<dbReference type="InterPro" id="IPR023168">
    <property type="entry name" value="GatB_Yqey_C_2"/>
</dbReference>
<dbReference type="Gene3D" id="1.10.10.410">
    <property type="match status" value="1"/>
</dbReference>
<dbReference type="SUPFAM" id="SSF55931">
    <property type="entry name" value="Glutamine synthetase/guanido kinase"/>
    <property type="match status" value="1"/>
</dbReference>
<evidence type="ECO:0000256" key="1">
    <source>
        <dbReference type="ARBA" id="ARBA00022598"/>
    </source>
</evidence>
<evidence type="ECO:0000256" key="5">
    <source>
        <dbReference type="ARBA" id="ARBA00047913"/>
    </source>
</evidence>
<evidence type="ECO:0000259" key="6">
    <source>
        <dbReference type="SMART" id="SM00845"/>
    </source>
</evidence>
<reference evidence="7" key="1">
    <citation type="journal article" date="2015" name="Nature">
        <title>Complex archaea that bridge the gap between prokaryotes and eukaryotes.</title>
        <authorList>
            <person name="Spang A."/>
            <person name="Saw J.H."/>
            <person name="Jorgensen S.L."/>
            <person name="Zaremba-Niedzwiedzka K."/>
            <person name="Martijn J."/>
            <person name="Lind A.E."/>
            <person name="van Eijk R."/>
            <person name="Schleper C."/>
            <person name="Guy L."/>
            <person name="Ettema T.J."/>
        </authorList>
    </citation>
    <scope>NUCLEOTIDE SEQUENCE</scope>
</reference>
<proteinExistence type="inferred from homology"/>
<evidence type="ECO:0000256" key="3">
    <source>
        <dbReference type="ARBA" id="ARBA00022840"/>
    </source>
</evidence>
<keyword evidence="4" id="KW-0648">Protein biosynthesis</keyword>
<keyword evidence="2" id="KW-0547">Nucleotide-binding</keyword>
<dbReference type="Gene3D" id="3.30.1360.30">
    <property type="entry name" value="GAD-like domain"/>
    <property type="match status" value="1"/>
</dbReference>
<dbReference type="AlphaFoldDB" id="A0A0F9QX65"/>
<comment type="caution">
    <text evidence="7">The sequence shown here is derived from an EMBL/GenBank/DDBJ whole genome shotgun (WGS) entry which is preliminary data.</text>
</comment>
<dbReference type="GO" id="GO:0050567">
    <property type="term" value="F:glutaminyl-tRNA synthase (glutamine-hydrolyzing) activity"/>
    <property type="evidence" value="ECO:0007669"/>
    <property type="project" value="TreeGrafter"/>
</dbReference>
<dbReference type="EMBL" id="LAZR01003492">
    <property type="protein sequence ID" value="KKN17756.1"/>
    <property type="molecule type" value="Genomic_DNA"/>
</dbReference>
<dbReference type="HAMAP" id="MF_00588">
    <property type="entry name" value="GatE"/>
    <property type="match status" value="1"/>
</dbReference>
<dbReference type="InterPro" id="IPR006075">
    <property type="entry name" value="Asn/Gln-tRNA_Trfase_suB/E_cat"/>
</dbReference>
<dbReference type="InterPro" id="IPR003789">
    <property type="entry name" value="Asn/Gln_tRNA_amidoTrase-B-like"/>
</dbReference>
<evidence type="ECO:0000313" key="7">
    <source>
        <dbReference type="EMBL" id="KKN17756.1"/>
    </source>
</evidence>
<dbReference type="Pfam" id="PF02934">
    <property type="entry name" value="GatB_N"/>
    <property type="match status" value="1"/>
</dbReference>
<dbReference type="GO" id="GO:0006412">
    <property type="term" value="P:translation"/>
    <property type="evidence" value="ECO:0007669"/>
    <property type="project" value="UniProtKB-KW"/>
</dbReference>
<keyword evidence="1" id="KW-0436">Ligase</keyword>
<keyword evidence="3" id="KW-0067">ATP-binding</keyword>
<evidence type="ECO:0000256" key="4">
    <source>
        <dbReference type="ARBA" id="ARBA00022917"/>
    </source>
</evidence>
<dbReference type="PROSITE" id="PS01234">
    <property type="entry name" value="GATB"/>
    <property type="match status" value="1"/>
</dbReference>
<feature type="domain" description="Asn/Gln amidotransferase" evidence="6">
    <location>
        <begin position="489"/>
        <end position="631"/>
    </location>
</feature>
<sequence>MEKYDYEKLGFKCGLEIHQQLNTEKKLFCRCPSKLQGTREPDFTILRKMRPVLGEMGTYDKAMLTEYEKGMGIIYECYKDVICTYEIDETPPFQCNDEAKKIALEIALLLKSNIIEEMHVCRKNYLDGSVPCGFQRTMILAKDGYIELENNKKIRIDILCLEEDAARKILTKNKTNYYRLDRLGIPLVEVTTKPDIRDPNECREAAERLGLLLWSTNVKKVLGSIRQDVNISIKKGTRIEIKGVQKLDWIPILINHEISRQSGLIEIKEELEKRKIAANNLPKKAIDLTNNLSKTKCNFIAKGIKSGKNLYGINLDGFKGILGKELMENYRFGTEIASKVKSISGLKGLIHSDENLKNYKFSDDDIKIIKNKLNSKDNDGFILILGTKKENDKAIDIIIKRLQYAFKGVPPETRRALENGNTEFLRELHGGARLYPDTDSKAIFNNQDEINTIRQKLPHLPWKIIKEYSKKFNIEERFIKDLIFEGKLQLFNKLHEIYVENPIIVITTLLETTTALKREGKKIENIKEQDYIDIFYLLKKEEISKEAIEELMMKKADFPDLSVGQIKEELKLKKVSKNDLLKLIEEVVGKNIELIKERKMSATGPLMGEVMKLVRGKIDGKIVSQELNKIIIEKLKELK</sequence>
<dbReference type="NCBIfam" id="TIGR00134">
    <property type="entry name" value="gatE_arch"/>
    <property type="match status" value="1"/>
</dbReference>